<comment type="caution">
    <text evidence="3">The sequence shown here is derived from an EMBL/GenBank/DDBJ whole genome shotgun (WGS) entry which is preliminary data.</text>
</comment>
<dbReference type="EMBL" id="JAAMPC010000003">
    <property type="protein sequence ID" value="KAG2319516.1"/>
    <property type="molecule type" value="Genomic_DNA"/>
</dbReference>
<feature type="region of interest" description="Disordered" evidence="2">
    <location>
        <begin position="220"/>
        <end position="241"/>
    </location>
</feature>
<dbReference type="AlphaFoldDB" id="A0A8X7VXK9"/>
<feature type="coiled-coil region" evidence="1">
    <location>
        <begin position="170"/>
        <end position="197"/>
    </location>
</feature>
<feature type="compositionally biased region" description="Polar residues" evidence="2">
    <location>
        <begin position="229"/>
        <end position="240"/>
    </location>
</feature>
<protein>
    <submittedName>
        <fullName evidence="3">Uncharacterized protein</fullName>
    </submittedName>
</protein>
<gene>
    <name evidence="3" type="ORF">Bca52824_012729</name>
</gene>
<reference evidence="3 4" key="1">
    <citation type="submission" date="2020-02" db="EMBL/GenBank/DDBJ databases">
        <authorList>
            <person name="Ma Q."/>
            <person name="Huang Y."/>
            <person name="Song X."/>
            <person name="Pei D."/>
        </authorList>
    </citation>
    <scope>NUCLEOTIDE SEQUENCE [LARGE SCALE GENOMIC DNA]</scope>
    <source>
        <strain evidence="3">Sxm20200214</strain>
        <tissue evidence="3">Leaf</tissue>
    </source>
</reference>
<proteinExistence type="predicted"/>
<keyword evidence="1" id="KW-0175">Coiled coil</keyword>
<evidence type="ECO:0000256" key="2">
    <source>
        <dbReference type="SAM" id="MobiDB-lite"/>
    </source>
</evidence>
<accession>A0A8X7VXK9</accession>
<feature type="compositionally biased region" description="Polar residues" evidence="2">
    <location>
        <begin position="38"/>
        <end position="51"/>
    </location>
</feature>
<dbReference type="PANTHER" id="PTHR35099">
    <property type="entry name" value="OS02G0182700 PROTEIN"/>
    <property type="match status" value="1"/>
</dbReference>
<sequence length="270" mass="29539">MKKVTSAAAKTPVKDEWVAAAMTDDQMVVELLVRLKQAGTSVSENPSTNLPPLQWGNRKRRSRSSRFGGTLRVSVKKDVEAVRGSPKTPFSWSDGSGSGGGASASPPSATAADGFEDISRQASCSTSTGSRSKAFTTNVITSSFSKRLKRKKLKSTSELKYEENLKLKERLDLQKEIASLRATLDEQNVRNQRLKRIKLDLNSGRVKNETPVDLFLKSQGESKSCRAEGNQTASSENQESFFIPDLNMAPSEEYEILHGTILSGSLSEDF</sequence>
<feature type="compositionally biased region" description="Low complexity" evidence="2">
    <location>
        <begin position="103"/>
        <end position="112"/>
    </location>
</feature>
<dbReference type="OrthoDB" id="1696863at2759"/>
<dbReference type="Proteomes" id="UP000886595">
    <property type="component" value="Unassembled WGS sequence"/>
</dbReference>
<evidence type="ECO:0000256" key="1">
    <source>
        <dbReference type="SAM" id="Coils"/>
    </source>
</evidence>
<name>A0A8X7VXK9_BRACI</name>
<evidence type="ECO:0000313" key="4">
    <source>
        <dbReference type="Proteomes" id="UP000886595"/>
    </source>
</evidence>
<dbReference type="PANTHER" id="PTHR35099:SF2">
    <property type="entry name" value="OS02G0182700 PROTEIN"/>
    <property type="match status" value="1"/>
</dbReference>
<organism evidence="3 4">
    <name type="scientific">Brassica carinata</name>
    <name type="common">Ethiopian mustard</name>
    <name type="synonym">Abyssinian cabbage</name>
    <dbReference type="NCBI Taxonomy" id="52824"/>
    <lineage>
        <taxon>Eukaryota</taxon>
        <taxon>Viridiplantae</taxon>
        <taxon>Streptophyta</taxon>
        <taxon>Embryophyta</taxon>
        <taxon>Tracheophyta</taxon>
        <taxon>Spermatophyta</taxon>
        <taxon>Magnoliopsida</taxon>
        <taxon>eudicotyledons</taxon>
        <taxon>Gunneridae</taxon>
        <taxon>Pentapetalae</taxon>
        <taxon>rosids</taxon>
        <taxon>malvids</taxon>
        <taxon>Brassicales</taxon>
        <taxon>Brassicaceae</taxon>
        <taxon>Brassiceae</taxon>
        <taxon>Brassica</taxon>
    </lineage>
</organism>
<evidence type="ECO:0000313" key="3">
    <source>
        <dbReference type="EMBL" id="KAG2319516.1"/>
    </source>
</evidence>
<feature type="region of interest" description="Disordered" evidence="2">
    <location>
        <begin position="38"/>
        <end position="112"/>
    </location>
</feature>
<keyword evidence="4" id="KW-1185">Reference proteome</keyword>